<evidence type="ECO:0000259" key="9">
    <source>
        <dbReference type="Pfam" id="PF23769"/>
    </source>
</evidence>
<evidence type="ECO:0000313" key="10">
    <source>
        <dbReference type="Ensembl" id="ENSOKIP00005034981.1"/>
    </source>
</evidence>
<reference evidence="10" key="2">
    <citation type="submission" date="2025-09" db="UniProtKB">
        <authorList>
            <consortium name="Ensembl"/>
        </authorList>
    </citation>
    <scope>IDENTIFICATION</scope>
</reference>
<dbReference type="InterPro" id="IPR053826">
    <property type="entry name" value="WDR75"/>
</dbReference>
<keyword evidence="4 8" id="KW-0853">WD repeat</keyword>
<dbReference type="PANTHER" id="PTHR44215:SF1">
    <property type="entry name" value="WD REPEAT-CONTAINING PROTEIN 75"/>
    <property type="match status" value="1"/>
</dbReference>
<dbReference type="Pfam" id="PF23769">
    <property type="entry name" value="Beta-prop_WDR75_2nd"/>
    <property type="match status" value="1"/>
</dbReference>
<evidence type="ECO:0000256" key="3">
    <source>
        <dbReference type="ARBA" id="ARBA00022552"/>
    </source>
</evidence>
<keyword evidence="2" id="KW-0690">Ribosome biogenesis</keyword>
<reference evidence="10" key="1">
    <citation type="submission" date="2025-08" db="UniProtKB">
        <authorList>
            <consortium name="Ensembl"/>
        </authorList>
    </citation>
    <scope>IDENTIFICATION</scope>
</reference>
<evidence type="ECO:0000256" key="8">
    <source>
        <dbReference type="PROSITE-ProRule" id="PRU00221"/>
    </source>
</evidence>
<dbReference type="GO" id="GO:0006364">
    <property type="term" value="P:rRNA processing"/>
    <property type="evidence" value="ECO:0007669"/>
    <property type="project" value="UniProtKB-KW"/>
</dbReference>
<dbReference type="Gene3D" id="2.130.10.10">
    <property type="entry name" value="YVTN repeat-like/Quinoprotein amine dehydrogenase"/>
    <property type="match status" value="3"/>
</dbReference>
<dbReference type="Ensembl" id="ENSOKIT00005036899.1">
    <property type="protein sequence ID" value="ENSOKIP00005034981.1"/>
    <property type="gene ID" value="ENSOKIG00005013203.1"/>
</dbReference>
<dbReference type="GO" id="GO:0003723">
    <property type="term" value="F:RNA binding"/>
    <property type="evidence" value="ECO:0007669"/>
    <property type="project" value="InterPro"/>
</dbReference>
<gene>
    <name evidence="10" type="primary">WDR75</name>
</gene>
<dbReference type="SMART" id="SM00320">
    <property type="entry name" value="WD40"/>
    <property type="match status" value="7"/>
</dbReference>
<evidence type="ECO:0000256" key="1">
    <source>
        <dbReference type="ARBA" id="ARBA00004604"/>
    </source>
</evidence>
<dbReference type="GO" id="GO:0045943">
    <property type="term" value="P:positive regulation of transcription by RNA polymerase I"/>
    <property type="evidence" value="ECO:0007669"/>
    <property type="project" value="InterPro"/>
</dbReference>
<feature type="repeat" description="WD" evidence="8">
    <location>
        <begin position="418"/>
        <end position="451"/>
    </location>
</feature>
<name>A0A8C7FYA0_ONCKI</name>
<feature type="repeat" description="WD" evidence="8">
    <location>
        <begin position="53"/>
        <end position="95"/>
    </location>
</feature>
<evidence type="ECO:0000256" key="5">
    <source>
        <dbReference type="ARBA" id="ARBA00022737"/>
    </source>
</evidence>
<dbReference type="GO" id="GO:2000234">
    <property type="term" value="P:positive regulation of rRNA processing"/>
    <property type="evidence" value="ECO:0007669"/>
    <property type="project" value="TreeGrafter"/>
</dbReference>
<dbReference type="PANTHER" id="PTHR44215">
    <property type="entry name" value="WD REPEAT-CONTAINING PROTEIN 75"/>
    <property type="match status" value="1"/>
</dbReference>
<evidence type="ECO:0000313" key="11">
    <source>
        <dbReference type="Proteomes" id="UP000694557"/>
    </source>
</evidence>
<dbReference type="InterPro" id="IPR036322">
    <property type="entry name" value="WD40_repeat_dom_sf"/>
</dbReference>
<sequence length="870" mass="97014">MVEHAEIRMVHRGGSKINFREPVITNDSRFLLCAAGESVNVYSTSTEEYVHDLQGHTDLVTGVVLNPSNHLQVYSCSADGTVRLWDFTDAILIKTFIIGYPIYSIYVSEKHGGVVFLVVPMADYKSSGKNKLFQLVAVHLPHSGDQEVEARELSAVLCDVSPHAGAASFGREVCVSGMKKGAKNAFTCVSCHPKEDCIATGHEDGKIRMWRNFNQKKEYTYSTLHWHHGAVNTLCFTPEGTNLLSGGIESVLVHWHYTQENQKDFLPRLGAAITHIAVSPDGSLFSTSHSDNKITIIQSCVKVSAVIQGLVKGDGVWTNLIIDPRSKALVLNGKPGHLQFYSLHRDKQLYNLEIVQQEYIHEEGLDQFEVVNAAFDARGNWLATVEERRKKGAELEITLKLWAYDELTQSFVLNTTVTAPHEDQITAMFFSPSPETTMLVTTSLDGHFKAWLLADHSDANEGFWACDFVGGYHLLKPGCCSFSADGSLLSVGFQEVVTVWSPASWELLTTLSQPPGAIRDLCFGRLSCSKYLLGASTKNQLCCWNLLTCSLEWSTPMDVSLLQADPLSENMAAFCSQSGSSDLFVFKPSEPRPLYSQKALCTGKVQHAVFAPRDQMLESCEERTQWLNRSQLYFFTQHMDLLTFSTKTEEDRLLASSKQLMVDDSVAVTPFYLLLGKHRGQQLEKQEALTNPMAERTQLPQGSIAIKELLHTPAHVLPSASFLCAMFVRSLLISSSSTIYSVLCCSTFGSEYSLDSSWVLRYMLGTPVFGEFLQILSSSVRLDGERCCTAIFRSLQRCLIRFKSGLWLRHSRTFRDLSRSQSCVFLAVCLGLLSCCKVTLRPSLRSWALWSRFSSRISVLCSVHLSFDPD</sequence>
<dbReference type="PROSITE" id="PS50294">
    <property type="entry name" value="WD_REPEATS_REGION"/>
    <property type="match status" value="1"/>
</dbReference>
<keyword evidence="3" id="KW-0698">rRNA processing</keyword>
<keyword evidence="11" id="KW-1185">Reference proteome</keyword>
<evidence type="ECO:0000256" key="6">
    <source>
        <dbReference type="ARBA" id="ARBA00023163"/>
    </source>
</evidence>
<evidence type="ECO:0000256" key="7">
    <source>
        <dbReference type="ARBA" id="ARBA00023242"/>
    </source>
</evidence>
<comment type="subcellular location">
    <subcellularLocation>
        <location evidence="1">Nucleus</location>
        <location evidence="1">Nucleolus</location>
    </subcellularLocation>
</comment>
<dbReference type="GO" id="GO:0032040">
    <property type="term" value="C:small-subunit processome"/>
    <property type="evidence" value="ECO:0007669"/>
    <property type="project" value="InterPro"/>
</dbReference>
<dbReference type="InterPro" id="IPR057644">
    <property type="entry name" value="Beta-prop_WDR75_2nd"/>
</dbReference>
<dbReference type="AlphaFoldDB" id="A0A8C7FYA0"/>
<keyword evidence="5" id="KW-0677">Repeat</keyword>
<dbReference type="Pfam" id="PF23869">
    <property type="entry name" value="Beta-prop_WDR75_1st"/>
    <property type="match status" value="2"/>
</dbReference>
<dbReference type="PROSITE" id="PS50082">
    <property type="entry name" value="WD_REPEATS_2"/>
    <property type="match status" value="3"/>
</dbReference>
<proteinExistence type="predicted"/>
<dbReference type="Proteomes" id="UP000694557">
    <property type="component" value="Unassembled WGS sequence"/>
</dbReference>
<dbReference type="InterPro" id="IPR015943">
    <property type="entry name" value="WD40/YVTN_repeat-like_dom_sf"/>
</dbReference>
<evidence type="ECO:0000256" key="2">
    <source>
        <dbReference type="ARBA" id="ARBA00022517"/>
    </source>
</evidence>
<dbReference type="InterPro" id="IPR001680">
    <property type="entry name" value="WD40_rpt"/>
</dbReference>
<feature type="domain" description="WD repeat-containing protein 75 second beta-propeller" evidence="9">
    <location>
        <begin position="320"/>
        <end position="639"/>
    </location>
</feature>
<keyword evidence="7" id="KW-0539">Nucleus</keyword>
<protein>
    <submittedName>
        <fullName evidence="10">WD repeat domain 75</fullName>
    </submittedName>
</protein>
<dbReference type="GeneTree" id="ENSGT00390000006303"/>
<dbReference type="SUPFAM" id="SSF50978">
    <property type="entry name" value="WD40 repeat-like"/>
    <property type="match status" value="1"/>
</dbReference>
<feature type="repeat" description="WD" evidence="8">
    <location>
        <begin position="224"/>
        <end position="255"/>
    </location>
</feature>
<keyword evidence="6" id="KW-0804">Transcription</keyword>
<organism evidence="10 11">
    <name type="scientific">Oncorhynchus kisutch</name>
    <name type="common">Coho salmon</name>
    <name type="synonym">Salmo kisutch</name>
    <dbReference type="NCBI Taxonomy" id="8019"/>
    <lineage>
        <taxon>Eukaryota</taxon>
        <taxon>Metazoa</taxon>
        <taxon>Chordata</taxon>
        <taxon>Craniata</taxon>
        <taxon>Vertebrata</taxon>
        <taxon>Euteleostomi</taxon>
        <taxon>Actinopterygii</taxon>
        <taxon>Neopterygii</taxon>
        <taxon>Teleostei</taxon>
        <taxon>Protacanthopterygii</taxon>
        <taxon>Salmoniformes</taxon>
        <taxon>Salmonidae</taxon>
        <taxon>Salmoninae</taxon>
        <taxon>Oncorhynchus</taxon>
    </lineage>
</organism>
<evidence type="ECO:0000256" key="4">
    <source>
        <dbReference type="ARBA" id="ARBA00022574"/>
    </source>
</evidence>
<accession>A0A8C7FYA0</accession>